<evidence type="ECO:0000313" key="5">
    <source>
        <dbReference type="Proteomes" id="UP000184520"/>
    </source>
</evidence>
<dbReference type="GO" id="GO:0051287">
    <property type="term" value="F:NAD binding"/>
    <property type="evidence" value="ECO:0007669"/>
    <property type="project" value="InterPro"/>
</dbReference>
<dbReference type="STRING" id="634436.SAMN05216361_0614"/>
<dbReference type="InterPro" id="IPR036291">
    <property type="entry name" value="NAD(P)-bd_dom_sf"/>
</dbReference>
<keyword evidence="1" id="KW-0560">Oxidoreductase</keyword>
<evidence type="ECO:0000256" key="2">
    <source>
        <dbReference type="ARBA" id="ARBA00023027"/>
    </source>
</evidence>
<name>A0A1M5F070_9ALTE</name>
<evidence type="ECO:0000313" key="4">
    <source>
        <dbReference type="EMBL" id="SHF84652.1"/>
    </source>
</evidence>
<protein>
    <submittedName>
        <fullName evidence="4">Glyoxylate/hydroxypyruvate reductase A</fullName>
    </submittedName>
</protein>
<gene>
    <name evidence="4" type="ORF">SAMN05216361_0614</name>
</gene>
<dbReference type="OrthoDB" id="9787219at2"/>
<dbReference type="AlphaFoldDB" id="A0A1M5F070"/>
<dbReference type="EMBL" id="FQWD01000001">
    <property type="protein sequence ID" value="SHF84652.1"/>
    <property type="molecule type" value="Genomic_DNA"/>
</dbReference>
<reference evidence="5" key="1">
    <citation type="submission" date="2016-11" db="EMBL/GenBank/DDBJ databases">
        <authorList>
            <person name="Varghese N."/>
            <person name="Submissions S."/>
        </authorList>
    </citation>
    <scope>NUCLEOTIDE SEQUENCE [LARGE SCALE GENOMIC DNA]</scope>
    <source>
        <strain evidence="5">CGMCC 1.8995</strain>
    </source>
</reference>
<dbReference type="CDD" id="cd12164">
    <property type="entry name" value="GDH_like_2"/>
    <property type="match status" value="1"/>
</dbReference>
<dbReference type="RefSeq" id="WP_073317586.1">
    <property type="nucleotide sequence ID" value="NZ_FQWD01000001.1"/>
</dbReference>
<evidence type="ECO:0000259" key="3">
    <source>
        <dbReference type="Pfam" id="PF02826"/>
    </source>
</evidence>
<keyword evidence="2" id="KW-0520">NAD</keyword>
<proteinExistence type="predicted"/>
<dbReference type="Pfam" id="PF02826">
    <property type="entry name" value="2-Hacid_dh_C"/>
    <property type="match status" value="1"/>
</dbReference>
<dbReference type="InterPro" id="IPR006140">
    <property type="entry name" value="D-isomer_DH_NAD-bd"/>
</dbReference>
<dbReference type="PANTHER" id="PTHR43333:SF1">
    <property type="entry name" value="D-ISOMER SPECIFIC 2-HYDROXYACID DEHYDROGENASE NAD-BINDING DOMAIN-CONTAINING PROTEIN"/>
    <property type="match status" value="1"/>
</dbReference>
<keyword evidence="5" id="KW-1185">Reference proteome</keyword>
<keyword evidence="4" id="KW-0670">Pyruvate</keyword>
<evidence type="ECO:0000256" key="1">
    <source>
        <dbReference type="ARBA" id="ARBA00023002"/>
    </source>
</evidence>
<dbReference type="Gene3D" id="3.40.50.720">
    <property type="entry name" value="NAD(P)-binding Rossmann-like Domain"/>
    <property type="match status" value="2"/>
</dbReference>
<organism evidence="4 5">
    <name type="scientific">Marisediminitalea aggregata</name>
    <dbReference type="NCBI Taxonomy" id="634436"/>
    <lineage>
        <taxon>Bacteria</taxon>
        <taxon>Pseudomonadati</taxon>
        <taxon>Pseudomonadota</taxon>
        <taxon>Gammaproteobacteria</taxon>
        <taxon>Alteromonadales</taxon>
        <taxon>Alteromonadaceae</taxon>
        <taxon>Marisediminitalea</taxon>
    </lineage>
</organism>
<dbReference type="SUPFAM" id="SSF51735">
    <property type="entry name" value="NAD(P)-binding Rossmann-fold domains"/>
    <property type="match status" value="1"/>
</dbReference>
<sequence>MPFTLLYKGPQARGESWQRAVASALPDATWCTWPDIPAPENVDAIIAWTLPDNALETYPNVKAIFSVGAGVDQLQPDKIPDSIKLVRLIDPSLTQQMQTYVLSSVMMIHRDHFLYQAQKAQKTWQQHKVALPHECTISILGLGELGKAVASQLSALGFNVNGWSRSAKQLDGISTFHGQQGLQDMLALTDILVSLLPLTDETKGMINADTLAQLPQGASVINAGRGEQIVDEDLLAALDSGHIQYAILDVFKDEPLSESHPYWTHPRVHITPHIASITRNDTAGDRLAENLLRWHQGEPMMGEVDKQRGY</sequence>
<feature type="domain" description="D-isomer specific 2-hydroxyacid dehydrogenase NAD-binding" evidence="3">
    <location>
        <begin position="104"/>
        <end position="275"/>
    </location>
</feature>
<dbReference type="PANTHER" id="PTHR43333">
    <property type="entry name" value="2-HACID_DH_C DOMAIN-CONTAINING PROTEIN"/>
    <property type="match status" value="1"/>
</dbReference>
<dbReference type="Proteomes" id="UP000184520">
    <property type="component" value="Unassembled WGS sequence"/>
</dbReference>
<dbReference type="SUPFAM" id="SSF52283">
    <property type="entry name" value="Formate/glycerate dehydrogenase catalytic domain-like"/>
    <property type="match status" value="1"/>
</dbReference>
<dbReference type="GO" id="GO:0016491">
    <property type="term" value="F:oxidoreductase activity"/>
    <property type="evidence" value="ECO:0007669"/>
    <property type="project" value="UniProtKB-KW"/>
</dbReference>
<accession>A0A1M5F070</accession>